<organism evidence="9 10">
    <name type="scientific">Actinomycetospora endophytica</name>
    <dbReference type="NCBI Taxonomy" id="2291215"/>
    <lineage>
        <taxon>Bacteria</taxon>
        <taxon>Bacillati</taxon>
        <taxon>Actinomycetota</taxon>
        <taxon>Actinomycetes</taxon>
        <taxon>Pseudonocardiales</taxon>
        <taxon>Pseudonocardiaceae</taxon>
        <taxon>Actinomycetospora</taxon>
    </lineage>
</organism>
<dbReference type="PANTHER" id="PTHR34979">
    <property type="entry name" value="INNER MEMBRANE PROTEIN YGAZ"/>
    <property type="match status" value="1"/>
</dbReference>
<dbReference type="Pfam" id="PF03591">
    <property type="entry name" value="AzlC"/>
    <property type="match status" value="1"/>
</dbReference>
<evidence type="ECO:0000313" key="9">
    <source>
        <dbReference type="EMBL" id="MCD2195376.1"/>
    </source>
</evidence>
<protein>
    <submittedName>
        <fullName evidence="9">AzlC family ABC transporter permease</fullName>
    </submittedName>
</protein>
<comment type="similarity">
    <text evidence="2">Belongs to the AzlC family.</text>
</comment>
<reference evidence="9 10" key="1">
    <citation type="submission" date="2021-11" db="EMBL/GenBank/DDBJ databases">
        <title>Draft genome sequence of Actinomycetospora sp. SF1 isolated from the rhizosphere soil.</title>
        <authorList>
            <person name="Duangmal K."/>
            <person name="Chantavorakit T."/>
        </authorList>
    </citation>
    <scope>NUCLEOTIDE SEQUENCE [LARGE SCALE GENOMIC DNA]</scope>
    <source>
        <strain evidence="9 10">TBRC 5722</strain>
    </source>
</reference>
<evidence type="ECO:0000256" key="2">
    <source>
        <dbReference type="ARBA" id="ARBA00010735"/>
    </source>
</evidence>
<evidence type="ECO:0000313" key="10">
    <source>
        <dbReference type="Proteomes" id="UP001199469"/>
    </source>
</evidence>
<gene>
    <name evidence="9" type="ORF">LQ327_18565</name>
</gene>
<accession>A0ABS8PAV0</accession>
<keyword evidence="7 8" id="KW-0472">Membrane</keyword>
<dbReference type="EMBL" id="JAJNDB010000004">
    <property type="protein sequence ID" value="MCD2195376.1"/>
    <property type="molecule type" value="Genomic_DNA"/>
</dbReference>
<proteinExistence type="inferred from homology"/>
<keyword evidence="5 8" id="KW-0812">Transmembrane</keyword>
<keyword evidence="4" id="KW-1003">Cell membrane</keyword>
<comment type="caution">
    <text evidence="9">The sequence shown here is derived from an EMBL/GenBank/DDBJ whole genome shotgun (WGS) entry which is preliminary data.</text>
</comment>
<dbReference type="InterPro" id="IPR011606">
    <property type="entry name" value="Brnchd-chn_aa_trnsp_permease"/>
</dbReference>
<evidence type="ECO:0000256" key="8">
    <source>
        <dbReference type="SAM" id="Phobius"/>
    </source>
</evidence>
<evidence type="ECO:0000256" key="7">
    <source>
        <dbReference type="ARBA" id="ARBA00023136"/>
    </source>
</evidence>
<evidence type="ECO:0000256" key="6">
    <source>
        <dbReference type="ARBA" id="ARBA00022989"/>
    </source>
</evidence>
<feature type="transmembrane region" description="Helical" evidence="8">
    <location>
        <begin position="74"/>
        <end position="96"/>
    </location>
</feature>
<evidence type="ECO:0000256" key="3">
    <source>
        <dbReference type="ARBA" id="ARBA00022448"/>
    </source>
</evidence>
<dbReference type="Proteomes" id="UP001199469">
    <property type="component" value="Unassembled WGS sequence"/>
</dbReference>
<comment type="subcellular location">
    <subcellularLocation>
        <location evidence="1">Cell membrane</location>
        <topology evidence="1">Multi-pass membrane protein</topology>
    </subcellularLocation>
</comment>
<evidence type="ECO:0000256" key="1">
    <source>
        <dbReference type="ARBA" id="ARBA00004651"/>
    </source>
</evidence>
<feature type="transmembrane region" description="Helical" evidence="8">
    <location>
        <begin position="141"/>
        <end position="158"/>
    </location>
</feature>
<dbReference type="RefSeq" id="WP_230736436.1">
    <property type="nucleotide sequence ID" value="NZ_JAJNDB010000004.1"/>
</dbReference>
<evidence type="ECO:0000256" key="4">
    <source>
        <dbReference type="ARBA" id="ARBA00022475"/>
    </source>
</evidence>
<keyword evidence="6 8" id="KW-1133">Transmembrane helix</keyword>
<name>A0ABS8PAV0_9PSEU</name>
<dbReference type="PANTHER" id="PTHR34979:SF1">
    <property type="entry name" value="INNER MEMBRANE PROTEIN YGAZ"/>
    <property type="match status" value="1"/>
</dbReference>
<keyword evidence="3" id="KW-0813">Transport</keyword>
<sequence length="238" mass="24032">MSTAERTQAVVAPVVRHGCRDAAAVVLAYVPFGVTLGATLARTGVNPLTAWASSPLMFGGAAQLLSVQLLDAGANAIVVILGALVVNARMLLYSASLAPHAGDWPARWRWAGAYLLADPVYAVAVARFSRPDRGGDGRVRLTYYLAVGLTFWVGWMGLTGAGALLAGVLPASLSLELAAPLTFLLLLLPMLADRAAYAAAAVGGGVAVLASGLPLGLGLLLGAAAGVTAGGLIGARHA</sequence>
<feature type="transmembrane region" description="Helical" evidence="8">
    <location>
        <begin position="22"/>
        <end position="42"/>
    </location>
</feature>
<evidence type="ECO:0000256" key="5">
    <source>
        <dbReference type="ARBA" id="ARBA00022692"/>
    </source>
</evidence>
<feature type="transmembrane region" description="Helical" evidence="8">
    <location>
        <begin position="164"/>
        <end position="188"/>
    </location>
</feature>
<keyword evidence="10" id="KW-1185">Reference proteome</keyword>